<gene>
    <name evidence="2" type="ORF">LCGC14_2082710</name>
</gene>
<evidence type="ECO:0000256" key="1">
    <source>
        <dbReference type="SAM" id="Phobius"/>
    </source>
</evidence>
<accession>A0A0F9EFB7</accession>
<keyword evidence="1" id="KW-1133">Transmembrane helix</keyword>
<keyword evidence="1" id="KW-0812">Transmembrane</keyword>
<name>A0A0F9EFB7_9ZZZZ</name>
<comment type="caution">
    <text evidence="2">The sequence shown here is derived from an EMBL/GenBank/DDBJ whole genome shotgun (WGS) entry which is preliminary data.</text>
</comment>
<dbReference type="EMBL" id="LAZR01025204">
    <property type="protein sequence ID" value="KKL72659.1"/>
    <property type="molecule type" value="Genomic_DNA"/>
</dbReference>
<organism evidence="2">
    <name type="scientific">marine sediment metagenome</name>
    <dbReference type="NCBI Taxonomy" id="412755"/>
    <lineage>
        <taxon>unclassified sequences</taxon>
        <taxon>metagenomes</taxon>
        <taxon>ecological metagenomes</taxon>
    </lineage>
</organism>
<proteinExistence type="predicted"/>
<keyword evidence="1" id="KW-0472">Membrane</keyword>
<reference evidence="2" key="1">
    <citation type="journal article" date="2015" name="Nature">
        <title>Complex archaea that bridge the gap between prokaryotes and eukaryotes.</title>
        <authorList>
            <person name="Spang A."/>
            <person name="Saw J.H."/>
            <person name="Jorgensen S.L."/>
            <person name="Zaremba-Niedzwiedzka K."/>
            <person name="Martijn J."/>
            <person name="Lind A.E."/>
            <person name="van Eijk R."/>
            <person name="Schleper C."/>
            <person name="Guy L."/>
            <person name="Ettema T.J."/>
        </authorList>
    </citation>
    <scope>NUCLEOTIDE SEQUENCE</scope>
</reference>
<dbReference type="AlphaFoldDB" id="A0A0F9EFB7"/>
<sequence>MKPKLISTLAILSLMLGGAIIGYYYCLWTRPILPVSTRQRRFYELGYLEYDGIDGICGQDTHFAQDLYERKWSAIKIWKARPK</sequence>
<feature type="transmembrane region" description="Helical" evidence="1">
    <location>
        <begin position="6"/>
        <end position="28"/>
    </location>
</feature>
<protein>
    <submittedName>
        <fullName evidence="2">Uncharacterized protein</fullName>
    </submittedName>
</protein>
<evidence type="ECO:0000313" key="2">
    <source>
        <dbReference type="EMBL" id="KKL72659.1"/>
    </source>
</evidence>